<dbReference type="AlphaFoldDB" id="N1Q2B4"/>
<dbReference type="EMBL" id="KB446535">
    <property type="protein sequence ID" value="EME48780.1"/>
    <property type="molecule type" value="Genomic_DNA"/>
</dbReference>
<evidence type="ECO:0000256" key="6">
    <source>
        <dbReference type="ARBA" id="ARBA00023136"/>
    </source>
</evidence>
<keyword evidence="5 8" id="KW-1133">Transmembrane helix</keyword>
<protein>
    <submittedName>
        <fullName evidence="9">Glycosyltransferase family 31 protein</fullName>
    </submittedName>
</protein>
<evidence type="ECO:0000256" key="3">
    <source>
        <dbReference type="ARBA" id="ARBA00022692"/>
    </source>
</evidence>
<dbReference type="InterPro" id="IPR026050">
    <property type="entry name" value="C1GALT1/C1GALT1_chp1"/>
</dbReference>
<keyword evidence="9" id="KW-0808">Transferase</keyword>
<dbReference type="Proteomes" id="UP000016933">
    <property type="component" value="Unassembled WGS sequence"/>
</dbReference>
<dbReference type="GO" id="GO:0016020">
    <property type="term" value="C:membrane"/>
    <property type="evidence" value="ECO:0007669"/>
    <property type="project" value="UniProtKB-SubCell"/>
</dbReference>
<feature type="transmembrane region" description="Helical" evidence="8">
    <location>
        <begin position="12"/>
        <end position="31"/>
    </location>
</feature>
<evidence type="ECO:0000256" key="4">
    <source>
        <dbReference type="ARBA" id="ARBA00022968"/>
    </source>
</evidence>
<sequence length="494" mass="55823">MLLTHIGRGPRLAVLFALVFILLILLHQSSYTPLREWQISTAALRKAGQDILHTSSPSNAQSGATATATATANSNENELDTAETSGLPCKSLPGGDDVLVIMRTGATEIKDKLPAQLYSTFECFKHHIIFSDYEEAFLGFKVHDVLKDMPQEIKSNNEDFKHYLHIQDVGRMGLDAQELSGKVSEESGPVGKNDNAGWRLDKWKFLPMVNQTLSLQPDFKWYVFLEPDTYFVWSNFLQWIDNLDASKPLYYGSEVQIGEDLFAHGGSAFVLSKPAMEKGVELYNSKAAEWHAWTAGHWAGDCVLGKVLHDAGVDLSWGWPMFQGGEPAFDGRWLESKRHNTMWCAPAISYHHMVPSQILDYWHFEQEWIREHLPKQEEKQSLWRKDNSRLLHHGDTFKFYVMPNITEERHEWDSKPETQHEDTVGVPMEECKAICTNTATCLHYAVGPSGCSTGEELKMGRAAEGVSSGWMLDRIAVWKNELDKCSGKDGWTIT</sequence>
<evidence type="ECO:0000313" key="9">
    <source>
        <dbReference type="EMBL" id="EME48780.1"/>
    </source>
</evidence>
<evidence type="ECO:0000256" key="1">
    <source>
        <dbReference type="ARBA" id="ARBA00004606"/>
    </source>
</evidence>
<dbReference type="OrthoDB" id="414175at2759"/>
<dbReference type="eggNOG" id="KOG2246">
    <property type="taxonomic scope" value="Eukaryota"/>
</dbReference>
<dbReference type="OMA" id="MLWRVDA"/>
<feature type="region of interest" description="Disordered" evidence="7">
    <location>
        <begin position="55"/>
        <end position="90"/>
    </location>
</feature>
<keyword evidence="10" id="KW-1185">Reference proteome</keyword>
<dbReference type="STRING" id="675120.N1Q2B4"/>
<dbReference type="PANTHER" id="PTHR23033:SF47">
    <property type="entry name" value="APPLE DOMAIN-CONTAINING PROTEIN-RELATED"/>
    <property type="match status" value="1"/>
</dbReference>
<dbReference type="Gene3D" id="3.90.550.50">
    <property type="match status" value="1"/>
</dbReference>
<keyword evidence="6 8" id="KW-0472">Membrane</keyword>
<accession>N1Q2B4</accession>
<organism evidence="9 10">
    <name type="scientific">Dothistroma septosporum (strain NZE10 / CBS 128990)</name>
    <name type="common">Red band needle blight fungus</name>
    <name type="synonym">Mycosphaerella pini</name>
    <dbReference type="NCBI Taxonomy" id="675120"/>
    <lineage>
        <taxon>Eukaryota</taxon>
        <taxon>Fungi</taxon>
        <taxon>Dikarya</taxon>
        <taxon>Ascomycota</taxon>
        <taxon>Pezizomycotina</taxon>
        <taxon>Dothideomycetes</taxon>
        <taxon>Dothideomycetidae</taxon>
        <taxon>Mycosphaerellales</taxon>
        <taxon>Mycosphaerellaceae</taxon>
        <taxon>Dothistroma</taxon>
    </lineage>
</organism>
<dbReference type="HOGENOM" id="CLU_022549_3_1_1"/>
<proteinExistence type="inferred from homology"/>
<evidence type="ECO:0000256" key="8">
    <source>
        <dbReference type="SAM" id="Phobius"/>
    </source>
</evidence>
<dbReference type="PANTHER" id="PTHR23033">
    <property type="entry name" value="BETA1,3-GALACTOSYLTRANSFERASE"/>
    <property type="match status" value="1"/>
</dbReference>
<reference evidence="9 10" key="2">
    <citation type="journal article" date="2012" name="PLoS Pathog.">
        <title>Diverse lifestyles and strategies of plant pathogenesis encoded in the genomes of eighteen Dothideomycetes fungi.</title>
        <authorList>
            <person name="Ohm R.A."/>
            <person name="Feau N."/>
            <person name="Henrissat B."/>
            <person name="Schoch C.L."/>
            <person name="Horwitz B.A."/>
            <person name="Barry K.W."/>
            <person name="Condon B.J."/>
            <person name="Copeland A.C."/>
            <person name="Dhillon B."/>
            <person name="Glaser F."/>
            <person name="Hesse C.N."/>
            <person name="Kosti I."/>
            <person name="LaButti K."/>
            <person name="Lindquist E.A."/>
            <person name="Lucas S."/>
            <person name="Salamov A.A."/>
            <person name="Bradshaw R.E."/>
            <person name="Ciuffetti L."/>
            <person name="Hamelin R.C."/>
            <person name="Kema G.H.J."/>
            <person name="Lawrence C."/>
            <person name="Scott J.A."/>
            <person name="Spatafora J.W."/>
            <person name="Turgeon B.G."/>
            <person name="de Wit P.J.G.M."/>
            <person name="Zhong S."/>
            <person name="Goodwin S.B."/>
            <person name="Grigoriev I.V."/>
        </authorList>
    </citation>
    <scope>NUCLEOTIDE SEQUENCE [LARGE SCALE GENOMIC DNA]</scope>
    <source>
        <strain evidence="10">NZE10 / CBS 128990</strain>
    </source>
</reference>
<keyword evidence="4" id="KW-0735">Signal-anchor</keyword>
<dbReference type="GO" id="GO:0016740">
    <property type="term" value="F:transferase activity"/>
    <property type="evidence" value="ECO:0007669"/>
    <property type="project" value="UniProtKB-KW"/>
</dbReference>
<evidence type="ECO:0000313" key="10">
    <source>
        <dbReference type="Proteomes" id="UP000016933"/>
    </source>
</evidence>
<comment type="similarity">
    <text evidence="2">Belongs to the glycosyltransferase 31 family. Beta3-Gal-T subfamily.</text>
</comment>
<evidence type="ECO:0000256" key="5">
    <source>
        <dbReference type="ARBA" id="ARBA00022989"/>
    </source>
</evidence>
<evidence type="ECO:0000256" key="7">
    <source>
        <dbReference type="SAM" id="MobiDB-lite"/>
    </source>
</evidence>
<gene>
    <name evidence="9" type="ORF">DOTSEDRAFT_67727</name>
</gene>
<reference evidence="10" key="1">
    <citation type="journal article" date="2012" name="PLoS Genet.">
        <title>The genomes of the fungal plant pathogens Cladosporium fulvum and Dothistroma septosporum reveal adaptation to different hosts and lifestyles but also signatures of common ancestry.</title>
        <authorList>
            <person name="de Wit P.J.G.M."/>
            <person name="van der Burgt A."/>
            <person name="Oekmen B."/>
            <person name="Stergiopoulos I."/>
            <person name="Abd-Elsalam K.A."/>
            <person name="Aerts A.L."/>
            <person name="Bahkali A.H."/>
            <person name="Beenen H.G."/>
            <person name="Chettri P."/>
            <person name="Cox M.P."/>
            <person name="Datema E."/>
            <person name="de Vries R.P."/>
            <person name="Dhillon B."/>
            <person name="Ganley A.R."/>
            <person name="Griffiths S.A."/>
            <person name="Guo Y."/>
            <person name="Hamelin R.C."/>
            <person name="Henrissat B."/>
            <person name="Kabir M.S."/>
            <person name="Jashni M.K."/>
            <person name="Kema G."/>
            <person name="Klaubauf S."/>
            <person name="Lapidus A."/>
            <person name="Levasseur A."/>
            <person name="Lindquist E."/>
            <person name="Mehrabi R."/>
            <person name="Ohm R.A."/>
            <person name="Owen T.J."/>
            <person name="Salamov A."/>
            <person name="Schwelm A."/>
            <person name="Schijlen E."/>
            <person name="Sun H."/>
            <person name="van den Burg H.A."/>
            <person name="van Ham R.C.H.J."/>
            <person name="Zhang S."/>
            <person name="Goodwin S.B."/>
            <person name="Grigoriev I.V."/>
            <person name="Collemare J."/>
            <person name="Bradshaw R.E."/>
        </authorList>
    </citation>
    <scope>NUCLEOTIDE SEQUENCE [LARGE SCALE GENOMIC DNA]</scope>
    <source>
        <strain evidence="10">NZE10 / CBS 128990</strain>
    </source>
</reference>
<evidence type="ECO:0000256" key="2">
    <source>
        <dbReference type="ARBA" id="ARBA00006462"/>
    </source>
</evidence>
<comment type="subcellular location">
    <subcellularLocation>
        <location evidence="1">Membrane</location>
        <topology evidence="1">Single-pass type II membrane protein</topology>
    </subcellularLocation>
</comment>
<keyword evidence="3 8" id="KW-0812">Transmembrane</keyword>
<name>N1Q2B4_DOTSN</name>